<dbReference type="CDD" id="cd05254">
    <property type="entry name" value="dTDP_HR_like_SDR_e"/>
    <property type="match status" value="1"/>
</dbReference>
<dbReference type="HOGENOM" id="CLU_045518_1_0_6"/>
<accession>E8LM96</accession>
<dbReference type="EMBL" id="AEVO01000131">
    <property type="protein sequence ID" value="EFY06368.1"/>
    <property type="molecule type" value="Genomic_DNA"/>
</dbReference>
<evidence type="ECO:0000256" key="5">
    <source>
        <dbReference type="ARBA" id="ARBA00048200"/>
    </source>
</evidence>
<proteinExistence type="inferred from homology"/>
<dbReference type="eggNOG" id="COG1091">
    <property type="taxonomic scope" value="Bacteria"/>
</dbReference>
<dbReference type="InterPro" id="IPR005913">
    <property type="entry name" value="dTDP_dehydrorham_reduct"/>
</dbReference>
<dbReference type="GO" id="GO:0009243">
    <property type="term" value="P:O antigen biosynthetic process"/>
    <property type="evidence" value="ECO:0007669"/>
    <property type="project" value="UniProtKB-UniPathway"/>
</dbReference>
<dbReference type="EC" id="1.1.1.133" evidence="3 6"/>
<evidence type="ECO:0000259" key="7">
    <source>
        <dbReference type="Pfam" id="PF04321"/>
    </source>
</evidence>
<dbReference type="PANTHER" id="PTHR10491:SF4">
    <property type="entry name" value="METHIONINE ADENOSYLTRANSFERASE 2 SUBUNIT BETA"/>
    <property type="match status" value="1"/>
</dbReference>
<keyword evidence="9" id="KW-1185">Reference proteome</keyword>
<protein>
    <recommendedName>
        <fullName evidence="4 6">dTDP-4-dehydrorhamnose reductase</fullName>
        <ecNumber evidence="3 6">1.1.1.133</ecNumber>
    </recommendedName>
</protein>
<dbReference type="PANTHER" id="PTHR10491">
    <property type="entry name" value="DTDP-4-DEHYDRORHAMNOSE REDUCTASE"/>
    <property type="match status" value="1"/>
</dbReference>
<dbReference type="STRING" id="762983.HMPREF9444_01881"/>
<comment type="catalytic activity">
    <reaction evidence="5 6">
        <text>dTDP-beta-L-rhamnose + NADP(+) = dTDP-4-dehydro-beta-L-rhamnose + NADPH + H(+)</text>
        <dbReference type="Rhea" id="RHEA:21796"/>
        <dbReference type="ChEBI" id="CHEBI:15378"/>
        <dbReference type="ChEBI" id="CHEBI:57510"/>
        <dbReference type="ChEBI" id="CHEBI:57783"/>
        <dbReference type="ChEBI" id="CHEBI:58349"/>
        <dbReference type="ChEBI" id="CHEBI:62830"/>
        <dbReference type="EC" id="1.1.1.133"/>
    </reaction>
</comment>
<comment type="pathway">
    <text evidence="1 6">Carbohydrate biosynthesis; dTDP-L-rhamnose biosynthesis.</text>
</comment>
<dbReference type="GO" id="GO:0008831">
    <property type="term" value="F:dTDP-4-dehydrorhamnose reductase activity"/>
    <property type="evidence" value="ECO:0007669"/>
    <property type="project" value="UniProtKB-EC"/>
</dbReference>
<evidence type="ECO:0000313" key="8">
    <source>
        <dbReference type="EMBL" id="EFY06368.1"/>
    </source>
</evidence>
<comment type="caution">
    <text evidence="8">The sequence shown here is derived from an EMBL/GenBank/DDBJ whole genome shotgun (WGS) entry which is preliminary data.</text>
</comment>
<dbReference type="OrthoDB" id="9803892at2"/>
<sequence>MARVLLTGAYGQVGKELEVCLLNSEDEVISCDHRALDISQEDRVLSAVTESGADIIINAAAYTNVEKAEDERVKAYEVNAYGPKYLAKAAKLADIPLIHISTDYVFSSENGRPHREDDTVEAQCVYGKSKLEGEENIIACCSKYLIVRSSWIFGRYGNNFVKTMLRLAGKYDAVSVVSDQKGNPTPARALAEALCIMTHEALKPDFKDYGIYHFAGNPAITWDEFARSVFKYAKLAGFIQKDMVVKSILAKDYPSKAVRPYDSRLDTNKINEVFKIDLPDWHDYLPETVGEFFDEQNN</sequence>
<dbReference type="Gene3D" id="3.90.25.10">
    <property type="entry name" value="UDP-galactose 4-epimerase, domain 1"/>
    <property type="match status" value="1"/>
</dbReference>
<evidence type="ECO:0000256" key="3">
    <source>
        <dbReference type="ARBA" id="ARBA00012929"/>
    </source>
</evidence>
<dbReference type="RefSeq" id="WP_009144034.1">
    <property type="nucleotide sequence ID" value="NZ_GL831058.1"/>
</dbReference>
<evidence type="ECO:0000256" key="1">
    <source>
        <dbReference type="ARBA" id="ARBA00004781"/>
    </source>
</evidence>
<keyword evidence="6" id="KW-0521">NADP</keyword>
<dbReference type="GO" id="GO:0019305">
    <property type="term" value="P:dTDP-rhamnose biosynthetic process"/>
    <property type="evidence" value="ECO:0007669"/>
    <property type="project" value="UniProtKB-UniPathway"/>
</dbReference>
<comment type="cofactor">
    <cofactor evidence="6">
        <name>Mg(2+)</name>
        <dbReference type="ChEBI" id="CHEBI:18420"/>
    </cofactor>
    <text evidence="6">Binds 1 Mg(2+) ion per monomer.</text>
</comment>
<evidence type="ECO:0000256" key="4">
    <source>
        <dbReference type="ARBA" id="ARBA00017099"/>
    </source>
</evidence>
<evidence type="ECO:0000256" key="2">
    <source>
        <dbReference type="ARBA" id="ARBA00010944"/>
    </source>
</evidence>
<dbReference type="NCBIfam" id="TIGR01214">
    <property type="entry name" value="rmlD"/>
    <property type="match status" value="1"/>
</dbReference>
<dbReference type="UniPathway" id="UPA00124"/>
<dbReference type="SUPFAM" id="SSF51735">
    <property type="entry name" value="NAD(P)-binding Rossmann-fold domains"/>
    <property type="match status" value="1"/>
</dbReference>
<dbReference type="AlphaFoldDB" id="E8LM96"/>
<evidence type="ECO:0000256" key="6">
    <source>
        <dbReference type="RuleBase" id="RU364082"/>
    </source>
</evidence>
<dbReference type="InterPro" id="IPR036291">
    <property type="entry name" value="NAD(P)-bd_dom_sf"/>
</dbReference>
<reference evidence="8 9" key="1">
    <citation type="submission" date="2011-01" db="EMBL/GenBank/DDBJ databases">
        <authorList>
            <person name="Weinstock G."/>
            <person name="Sodergren E."/>
            <person name="Clifton S."/>
            <person name="Fulton L."/>
            <person name="Fulton B."/>
            <person name="Courtney L."/>
            <person name="Fronick C."/>
            <person name="Harrison M."/>
            <person name="Strong C."/>
            <person name="Farmer C."/>
            <person name="Delahaunty K."/>
            <person name="Markovic C."/>
            <person name="Hall O."/>
            <person name="Minx P."/>
            <person name="Tomlinson C."/>
            <person name="Mitreva M."/>
            <person name="Hou S."/>
            <person name="Chen J."/>
            <person name="Wollam A."/>
            <person name="Pepin K.H."/>
            <person name="Johnson M."/>
            <person name="Bhonagiri V."/>
            <person name="Zhang X."/>
            <person name="Suruliraj S."/>
            <person name="Warren W."/>
            <person name="Chinwalla A."/>
            <person name="Mardis E.R."/>
            <person name="Wilson R.K."/>
        </authorList>
    </citation>
    <scope>NUCLEOTIDE SEQUENCE [LARGE SCALE GENOMIC DNA]</scope>
    <source>
        <strain evidence="9">DSM 22608 / JCM 16073 / KCTC 15190 / YIT 12066</strain>
    </source>
</reference>
<comment type="similarity">
    <text evidence="2 6">Belongs to the dTDP-4-dehydrorhamnose reductase family.</text>
</comment>
<name>E8LM96_SUCHY</name>
<gene>
    <name evidence="8" type="primary">rfbD</name>
    <name evidence="8" type="ORF">HMPREF9444_01881</name>
</gene>
<dbReference type="InterPro" id="IPR029903">
    <property type="entry name" value="RmlD-like-bd"/>
</dbReference>
<feature type="domain" description="RmlD-like substrate binding" evidence="7">
    <location>
        <begin position="3"/>
        <end position="291"/>
    </location>
</feature>
<dbReference type="Proteomes" id="UP000018458">
    <property type="component" value="Unassembled WGS sequence"/>
</dbReference>
<evidence type="ECO:0000313" key="9">
    <source>
        <dbReference type="Proteomes" id="UP000018458"/>
    </source>
</evidence>
<comment type="function">
    <text evidence="6">Catalyzes the reduction of dTDP-6-deoxy-L-lyxo-4-hexulose to yield dTDP-L-rhamnose.</text>
</comment>
<dbReference type="UniPathway" id="UPA00281"/>
<organism evidence="8 9">
    <name type="scientific">Succinatimonas hippei (strain DSM 22608 / JCM 16073 / KCTC 15190 / YIT 12066)</name>
    <dbReference type="NCBI Taxonomy" id="762983"/>
    <lineage>
        <taxon>Bacteria</taxon>
        <taxon>Pseudomonadati</taxon>
        <taxon>Pseudomonadota</taxon>
        <taxon>Gammaproteobacteria</taxon>
        <taxon>Aeromonadales</taxon>
        <taxon>Succinivibrionaceae</taxon>
        <taxon>Succinatimonas</taxon>
    </lineage>
</organism>
<keyword evidence="6 8" id="KW-0560">Oxidoreductase</keyword>
<dbReference type="Pfam" id="PF04321">
    <property type="entry name" value="RmlD_sub_bind"/>
    <property type="match status" value="1"/>
</dbReference>
<dbReference type="Gene3D" id="3.40.50.720">
    <property type="entry name" value="NAD(P)-binding Rossmann-like Domain"/>
    <property type="match status" value="1"/>
</dbReference>